<dbReference type="Proteomes" id="UP000746741">
    <property type="component" value="Unassembled WGS sequence"/>
</dbReference>
<sequence length="59" mass="5947">MIASYELAMIQALAISDPVARSQAVAAARANQLSAAANKPLSGAVVDRVDSLLGLPATP</sequence>
<proteinExistence type="predicted"/>
<dbReference type="Proteomes" id="UP001138708">
    <property type="component" value="Unassembled WGS sequence"/>
</dbReference>
<evidence type="ECO:0000313" key="1">
    <source>
        <dbReference type="EMBL" id="MBR0662033.1"/>
    </source>
</evidence>
<evidence type="ECO:0000313" key="3">
    <source>
        <dbReference type="Proteomes" id="UP000746741"/>
    </source>
</evidence>
<evidence type="ECO:0000313" key="4">
    <source>
        <dbReference type="Proteomes" id="UP001138708"/>
    </source>
</evidence>
<dbReference type="EMBL" id="JAAEDK010000076">
    <property type="protein sequence ID" value="MBR0662033.1"/>
    <property type="molecule type" value="Genomic_DNA"/>
</dbReference>
<reference evidence="1" key="3">
    <citation type="journal article" date="2021" name="Syst. Appl. Microbiol.">
        <title>Roseomonas hellenica sp. nov., isolated from roots of wild-growing Alkanna tinctoria.</title>
        <authorList>
            <person name="Rat A."/>
            <person name="Naranjo H.D."/>
            <person name="Lebbe L."/>
            <person name="Cnockaert M."/>
            <person name="Krigas N."/>
            <person name="Grigoriadou K."/>
            <person name="Maloupa E."/>
            <person name="Willems A."/>
        </authorList>
    </citation>
    <scope>NUCLEOTIDE SEQUENCE</scope>
    <source>
        <strain evidence="1">LMG 31161</strain>
    </source>
</reference>
<keyword evidence="3" id="KW-1185">Reference proteome</keyword>
<gene>
    <name evidence="2" type="ORF">GWK15_14290</name>
    <name evidence="1" type="ORF">GXW75_22455</name>
</gene>
<name>A0A9X9WNX3_9PROT</name>
<organism evidence="1 4">
    <name type="scientific">Neoroseomonas oryzicola</name>
    <dbReference type="NCBI Taxonomy" id="535904"/>
    <lineage>
        <taxon>Bacteria</taxon>
        <taxon>Pseudomonadati</taxon>
        <taxon>Pseudomonadota</taxon>
        <taxon>Alphaproteobacteria</taxon>
        <taxon>Acetobacterales</taxon>
        <taxon>Acetobacteraceae</taxon>
        <taxon>Neoroseomonas</taxon>
    </lineage>
</organism>
<evidence type="ECO:0000313" key="2">
    <source>
        <dbReference type="EMBL" id="NKE18118.1"/>
    </source>
</evidence>
<protein>
    <submittedName>
        <fullName evidence="1">Uncharacterized protein</fullName>
    </submittedName>
</protein>
<dbReference type="EMBL" id="JAAVUP010000003">
    <property type="protein sequence ID" value="NKE18118.1"/>
    <property type="molecule type" value="Genomic_DNA"/>
</dbReference>
<dbReference type="RefSeq" id="WP_168041996.1">
    <property type="nucleotide sequence ID" value="NZ_JAAEDK010000076.1"/>
</dbReference>
<comment type="caution">
    <text evidence="1">The sequence shown here is derived from an EMBL/GenBank/DDBJ whole genome shotgun (WGS) entry which is preliminary data.</text>
</comment>
<accession>A0A9X9WNX3</accession>
<reference evidence="1" key="1">
    <citation type="submission" date="2020-01" db="EMBL/GenBank/DDBJ databases">
        <authorList>
            <person name="Rat A."/>
        </authorList>
    </citation>
    <scope>NUCLEOTIDE SEQUENCE</scope>
    <source>
        <strain evidence="1">LMG 31161</strain>
    </source>
</reference>
<reference evidence="2 3" key="2">
    <citation type="submission" date="2020-02" db="EMBL/GenBank/DDBJ databases">
        <authorList>
            <person name="Sun Q."/>
            <person name="Inoue M."/>
        </authorList>
    </citation>
    <scope>NUCLEOTIDE SEQUENCE [LARGE SCALE GENOMIC DNA]</scope>
    <source>
        <strain evidence="2 3">KCTC 22478</strain>
    </source>
</reference>
<dbReference type="AlphaFoldDB" id="A0A9X9WNX3"/>